<comment type="caution">
    <text evidence="5">The sequence shown here is derived from an EMBL/GenBank/DDBJ whole genome shotgun (WGS) entry which is preliminary data.</text>
</comment>
<name>A0A4Q1RGY9_9FIRM</name>
<keyword evidence="6" id="KW-1185">Reference proteome</keyword>
<dbReference type="InterPro" id="IPR011051">
    <property type="entry name" value="RmlC_Cupin_sf"/>
</dbReference>
<feature type="domain" description="HTH araC/xylS-type" evidence="4">
    <location>
        <begin position="193"/>
        <end position="291"/>
    </location>
</feature>
<dbReference type="InterPro" id="IPR013096">
    <property type="entry name" value="Cupin_2"/>
</dbReference>
<keyword evidence="2" id="KW-0238">DNA-binding</keyword>
<dbReference type="RefSeq" id="WP_118634461.1">
    <property type="nucleotide sequence ID" value="NZ_SDKC01000001.1"/>
</dbReference>
<dbReference type="Proteomes" id="UP000290106">
    <property type="component" value="Unassembled WGS sequence"/>
</dbReference>
<evidence type="ECO:0000256" key="1">
    <source>
        <dbReference type="ARBA" id="ARBA00023015"/>
    </source>
</evidence>
<dbReference type="AlphaFoldDB" id="A0A4Q1RGY9"/>
<gene>
    <name evidence="5" type="ORF">ETP43_06300</name>
</gene>
<dbReference type="InterPro" id="IPR014710">
    <property type="entry name" value="RmlC-like_jellyroll"/>
</dbReference>
<dbReference type="SUPFAM" id="SSF46689">
    <property type="entry name" value="Homeodomain-like"/>
    <property type="match status" value="1"/>
</dbReference>
<evidence type="ECO:0000256" key="3">
    <source>
        <dbReference type="ARBA" id="ARBA00023163"/>
    </source>
</evidence>
<protein>
    <submittedName>
        <fullName evidence="5">AraC family transcriptional regulator</fullName>
    </submittedName>
</protein>
<dbReference type="GO" id="GO:0003700">
    <property type="term" value="F:DNA-binding transcription factor activity"/>
    <property type="evidence" value="ECO:0007669"/>
    <property type="project" value="InterPro"/>
</dbReference>
<dbReference type="CDD" id="cd02208">
    <property type="entry name" value="cupin_RmlC-like"/>
    <property type="match status" value="1"/>
</dbReference>
<evidence type="ECO:0000256" key="2">
    <source>
        <dbReference type="ARBA" id="ARBA00023125"/>
    </source>
</evidence>
<dbReference type="SUPFAM" id="SSF51182">
    <property type="entry name" value="RmlC-like cupins"/>
    <property type="match status" value="1"/>
</dbReference>
<reference evidence="5 6" key="1">
    <citation type="submission" date="2019-01" db="EMBL/GenBank/DDBJ databases">
        <title>Blautia sp. nov. KGMB01111 isolated human feces.</title>
        <authorList>
            <person name="Park J.-E."/>
            <person name="Kim J.-S."/>
            <person name="Park S.-H."/>
        </authorList>
    </citation>
    <scope>NUCLEOTIDE SEQUENCE [LARGE SCALE GENOMIC DNA]</scope>
    <source>
        <strain evidence="5 6">KGMB01111</strain>
    </source>
</reference>
<evidence type="ECO:0000313" key="6">
    <source>
        <dbReference type="Proteomes" id="UP000290106"/>
    </source>
</evidence>
<organism evidence="5 6">
    <name type="scientific">Blautia faecicola</name>
    <dbReference type="NCBI Taxonomy" id="2509240"/>
    <lineage>
        <taxon>Bacteria</taxon>
        <taxon>Bacillati</taxon>
        <taxon>Bacillota</taxon>
        <taxon>Clostridia</taxon>
        <taxon>Lachnospirales</taxon>
        <taxon>Lachnospiraceae</taxon>
        <taxon>Blautia</taxon>
    </lineage>
</organism>
<dbReference type="SMART" id="SM00342">
    <property type="entry name" value="HTH_ARAC"/>
    <property type="match status" value="1"/>
</dbReference>
<dbReference type="PANTHER" id="PTHR43280">
    <property type="entry name" value="ARAC-FAMILY TRANSCRIPTIONAL REGULATOR"/>
    <property type="match status" value="1"/>
</dbReference>
<evidence type="ECO:0000259" key="4">
    <source>
        <dbReference type="PROSITE" id="PS01124"/>
    </source>
</evidence>
<dbReference type="PANTHER" id="PTHR43280:SF17">
    <property type="entry name" value="ARAC-TYPE DNA-BINDING DOMAIN-CONTAINING PROTEIN"/>
    <property type="match status" value="1"/>
</dbReference>
<dbReference type="PROSITE" id="PS01124">
    <property type="entry name" value="HTH_ARAC_FAMILY_2"/>
    <property type="match status" value="1"/>
</dbReference>
<proteinExistence type="predicted"/>
<dbReference type="InterPro" id="IPR009057">
    <property type="entry name" value="Homeodomain-like_sf"/>
</dbReference>
<dbReference type="Gene3D" id="2.60.120.10">
    <property type="entry name" value="Jelly Rolls"/>
    <property type="match status" value="1"/>
</dbReference>
<dbReference type="GO" id="GO:0043565">
    <property type="term" value="F:sequence-specific DNA binding"/>
    <property type="evidence" value="ECO:0007669"/>
    <property type="project" value="InterPro"/>
</dbReference>
<dbReference type="InterPro" id="IPR020449">
    <property type="entry name" value="Tscrpt_reg_AraC-type_HTH"/>
</dbReference>
<dbReference type="EMBL" id="SDKC01000001">
    <property type="protein sequence ID" value="RXS74869.1"/>
    <property type="molecule type" value="Genomic_DNA"/>
</dbReference>
<dbReference type="Gene3D" id="1.10.10.60">
    <property type="entry name" value="Homeodomain-like"/>
    <property type="match status" value="2"/>
</dbReference>
<dbReference type="InterPro" id="IPR018060">
    <property type="entry name" value="HTH_AraC"/>
</dbReference>
<keyword evidence="1" id="KW-0805">Transcription regulation</keyword>
<sequence length="303" mass="35592">MKEPIGIRDYTIHGTELEPFHIYHQNYIHGGLQVPFHWHKEIEIIWVEQGQLELTLGTQHKVLKERDFVMINSYELHQLQSIGNTASIHHALVFLPDMLSFSYPDQSQMSFLKPLLSHQLRLPSYVSGNHPCASSIRKVFLEILHDYDTRPMGWTLFLKSNLYRILGILVSENLLVQTTVQDSQGKNREAQYKQILRYIHKHYDQKIYLEDLAASLNMNPQYFCRFFKKQFQMTPVAYINYYRTLQAADLLKHTSLSILEIGLRAGFENPSYFAKIFRKYFDCSPEEYRMHPQDSDNVNGITS</sequence>
<dbReference type="PRINTS" id="PR00032">
    <property type="entry name" value="HTHARAC"/>
</dbReference>
<dbReference type="Pfam" id="PF07883">
    <property type="entry name" value="Cupin_2"/>
    <property type="match status" value="1"/>
</dbReference>
<accession>A0A4Q1RGY9</accession>
<dbReference type="Pfam" id="PF12833">
    <property type="entry name" value="HTH_18"/>
    <property type="match status" value="1"/>
</dbReference>
<evidence type="ECO:0000313" key="5">
    <source>
        <dbReference type="EMBL" id="RXS74869.1"/>
    </source>
</evidence>
<dbReference type="OrthoDB" id="9791615at2"/>
<keyword evidence="3" id="KW-0804">Transcription</keyword>